<gene>
    <name evidence="6" type="ORF">BN14_07094</name>
</gene>
<dbReference type="Proteomes" id="UP000012065">
    <property type="component" value="Unassembled WGS sequence"/>
</dbReference>
<dbReference type="InterPro" id="IPR051218">
    <property type="entry name" value="Sec_MonoDiacylglyc_Lipase"/>
</dbReference>
<dbReference type="Gene3D" id="3.40.50.1820">
    <property type="entry name" value="alpha/beta hydrolase"/>
    <property type="match status" value="1"/>
</dbReference>
<dbReference type="PANTHER" id="PTHR45856">
    <property type="entry name" value="ALPHA/BETA-HYDROLASES SUPERFAMILY PROTEIN"/>
    <property type="match status" value="1"/>
</dbReference>
<evidence type="ECO:0000256" key="3">
    <source>
        <dbReference type="ARBA" id="ARBA00047591"/>
    </source>
</evidence>
<accession>M5C0P2</accession>
<evidence type="ECO:0000259" key="5">
    <source>
        <dbReference type="Pfam" id="PF01764"/>
    </source>
</evidence>
<reference evidence="6 7" key="1">
    <citation type="journal article" date="2013" name="J. Biotechnol.">
        <title>Establishment and interpretation of the genome sequence of the phytopathogenic fungus Rhizoctonia solani AG1-IB isolate 7/3/14.</title>
        <authorList>
            <person name="Wibberg D.W."/>
            <person name="Jelonek L.J."/>
            <person name="Rupp O.R."/>
            <person name="Hennig M.H."/>
            <person name="Eikmeyer F.E."/>
            <person name="Goesmann A.G."/>
            <person name="Hartmann A.H."/>
            <person name="Borriss R.B."/>
            <person name="Grosch R.G."/>
            <person name="Puehler A.P."/>
            <person name="Schlueter A.S."/>
        </authorList>
    </citation>
    <scope>NUCLEOTIDE SEQUENCE [LARGE SCALE GENOMIC DNA]</scope>
    <source>
        <strain evidence="7">AG1-IB / isolate 7/3/14</strain>
    </source>
</reference>
<dbReference type="Pfam" id="PF01764">
    <property type="entry name" value="Lipase_3"/>
    <property type="match status" value="1"/>
</dbReference>
<evidence type="ECO:0000313" key="6">
    <source>
        <dbReference type="EMBL" id="CCO33026.1"/>
    </source>
</evidence>
<dbReference type="AlphaFoldDB" id="M5C0P2"/>
<evidence type="ECO:0000256" key="1">
    <source>
        <dbReference type="ARBA" id="ARBA00023157"/>
    </source>
</evidence>
<comment type="catalytic activity">
    <reaction evidence="3">
        <text>a diacylglycerol + H2O = a monoacylglycerol + a fatty acid + H(+)</text>
        <dbReference type="Rhea" id="RHEA:32731"/>
        <dbReference type="ChEBI" id="CHEBI:15377"/>
        <dbReference type="ChEBI" id="CHEBI:15378"/>
        <dbReference type="ChEBI" id="CHEBI:17408"/>
        <dbReference type="ChEBI" id="CHEBI:18035"/>
        <dbReference type="ChEBI" id="CHEBI:28868"/>
    </reaction>
</comment>
<name>M5C0P2_THACB</name>
<dbReference type="PANTHER" id="PTHR45856:SF24">
    <property type="entry name" value="FUNGAL LIPASE-LIKE DOMAIN-CONTAINING PROTEIN"/>
    <property type="match status" value="1"/>
</dbReference>
<dbReference type="InterPro" id="IPR029058">
    <property type="entry name" value="AB_hydrolase_fold"/>
</dbReference>
<protein>
    <recommendedName>
        <fullName evidence="5">Fungal lipase-type domain-containing protein</fullName>
    </recommendedName>
</protein>
<dbReference type="SUPFAM" id="SSF53474">
    <property type="entry name" value="alpha/beta-Hydrolases"/>
    <property type="match status" value="1"/>
</dbReference>
<dbReference type="HOGENOM" id="CLU_035620_0_0_1"/>
<proteinExistence type="inferred from homology"/>
<organism evidence="6 7">
    <name type="scientific">Thanatephorus cucumeris (strain AG1-IB / isolate 7/3/14)</name>
    <name type="common">Lettuce bottom rot fungus</name>
    <name type="synonym">Rhizoctonia solani</name>
    <dbReference type="NCBI Taxonomy" id="1108050"/>
    <lineage>
        <taxon>Eukaryota</taxon>
        <taxon>Fungi</taxon>
        <taxon>Dikarya</taxon>
        <taxon>Basidiomycota</taxon>
        <taxon>Agaricomycotina</taxon>
        <taxon>Agaricomycetes</taxon>
        <taxon>Cantharellales</taxon>
        <taxon>Ceratobasidiaceae</taxon>
        <taxon>Rhizoctonia</taxon>
        <taxon>Rhizoctonia solani AG-1</taxon>
    </lineage>
</organism>
<keyword evidence="1" id="KW-1015">Disulfide bond</keyword>
<comment type="similarity">
    <text evidence="2">Belongs to the AB hydrolase superfamily. Lipase family. Class 3 subfamily.</text>
</comment>
<comment type="caution">
    <text evidence="6">The sequence shown here is derived from an EMBL/GenBank/DDBJ whole genome shotgun (WGS) entry which is preliminary data.</text>
</comment>
<feature type="domain" description="Fungal lipase-type" evidence="5">
    <location>
        <begin position="85"/>
        <end position="239"/>
    </location>
</feature>
<dbReference type="GO" id="GO:0006629">
    <property type="term" value="P:lipid metabolic process"/>
    <property type="evidence" value="ECO:0007669"/>
    <property type="project" value="InterPro"/>
</dbReference>
<dbReference type="EMBL" id="CAOJ01010828">
    <property type="protein sequence ID" value="CCO33026.1"/>
    <property type="molecule type" value="Genomic_DNA"/>
</dbReference>
<dbReference type="InterPro" id="IPR002921">
    <property type="entry name" value="Fungal_lipase-type"/>
</dbReference>
<sequence length="305" mass="33722">MAVYLRDWGLVLKSIDLYRKGQIEQAIETYKKSTEKIQELADMWDMDFDMVCDLTHNGSAEHKWWNGPYCGIFHSRDSSAPFLGIAFKGTDPRNYKDWLVDLKYATVKASPGILYGTNVSEGVYNGLFGHFKDGRPFDMVLRAINDLLTTKPNITEEPAMIHATGHSLGGSYSSLCFLQLTEPDSRPSKASIGDLYTFGAPRNGLKDLATAAKDALGSSTGSTWRIANVADGIPKVPPVIKRDYEPFNHIDAGWSISPSAAPQEIPSEIGTTPPPHFPTLAEWKGHAPWEYHKAMKEALVTKGDT</sequence>
<comment type="catalytic activity">
    <reaction evidence="4">
        <text>a monoacylglycerol + H2O = glycerol + a fatty acid + H(+)</text>
        <dbReference type="Rhea" id="RHEA:15245"/>
        <dbReference type="ChEBI" id="CHEBI:15377"/>
        <dbReference type="ChEBI" id="CHEBI:15378"/>
        <dbReference type="ChEBI" id="CHEBI:17408"/>
        <dbReference type="ChEBI" id="CHEBI:17754"/>
        <dbReference type="ChEBI" id="CHEBI:28868"/>
    </reaction>
</comment>
<dbReference type="CDD" id="cd00519">
    <property type="entry name" value="Lipase_3"/>
    <property type="match status" value="1"/>
</dbReference>
<evidence type="ECO:0000313" key="7">
    <source>
        <dbReference type="Proteomes" id="UP000012065"/>
    </source>
</evidence>
<evidence type="ECO:0000256" key="4">
    <source>
        <dbReference type="ARBA" id="ARBA00048461"/>
    </source>
</evidence>
<evidence type="ECO:0000256" key="2">
    <source>
        <dbReference type="ARBA" id="ARBA00043996"/>
    </source>
</evidence>